<keyword evidence="2" id="KW-1185">Reference proteome</keyword>
<dbReference type="InParanoid" id="B9GPF1"/>
<dbReference type="EMBL" id="CM009291">
    <property type="protein sequence ID" value="PNT49724.1"/>
    <property type="molecule type" value="Genomic_DNA"/>
</dbReference>
<sequence length="207" mass="23217">MLILGKWLILQQLQDNQAGGWNQSVGSSTLNLIASNKPRATGTVLILWRSPLPSVPRSQFGDCRFPHPQPMMFSGQQESAYYVGDQRAMPFNPRDHRYSQSQSMMMTSRQNGAVVSFVNGLTDGTVTGPVKPLFQEITKDVYRTEAKIVDMVTQAYAKFLNHINFCSLKNHYHARVSLRLDEALPRSLDLPTEFSVGICTTIPLVKN</sequence>
<name>B9GPF1_POPTR</name>
<accession>B9GPF1</accession>
<protein>
    <submittedName>
        <fullName evidence="1">Uncharacterized protein</fullName>
    </submittedName>
</protein>
<evidence type="ECO:0000313" key="2">
    <source>
        <dbReference type="Proteomes" id="UP000006729"/>
    </source>
</evidence>
<dbReference type="AlphaFoldDB" id="B9GPF1"/>
<gene>
    <name evidence="1" type="ORF">POPTR_002G146700</name>
</gene>
<reference evidence="1 2" key="1">
    <citation type="journal article" date="2006" name="Science">
        <title>The genome of black cottonwood, Populus trichocarpa (Torr. &amp; Gray).</title>
        <authorList>
            <person name="Tuskan G.A."/>
            <person name="Difazio S."/>
            <person name="Jansson S."/>
            <person name="Bohlmann J."/>
            <person name="Grigoriev I."/>
            <person name="Hellsten U."/>
            <person name="Putnam N."/>
            <person name="Ralph S."/>
            <person name="Rombauts S."/>
            <person name="Salamov A."/>
            <person name="Schein J."/>
            <person name="Sterck L."/>
            <person name="Aerts A."/>
            <person name="Bhalerao R.R."/>
            <person name="Bhalerao R.P."/>
            <person name="Blaudez D."/>
            <person name="Boerjan W."/>
            <person name="Brun A."/>
            <person name="Brunner A."/>
            <person name="Busov V."/>
            <person name="Campbell M."/>
            <person name="Carlson J."/>
            <person name="Chalot M."/>
            <person name="Chapman J."/>
            <person name="Chen G.L."/>
            <person name="Cooper D."/>
            <person name="Coutinho P.M."/>
            <person name="Couturier J."/>
            <person name="Covert S."/>
            <person name="Cronk Q."/>
            <person name="Cunningham R."/>
            <person name="Davis J."/>
            <person name="Degroeve S."/>
            <person name="Dejardin A."/>
            <person name="Depamphilis C."/>
            <person name="Detter J."/>
            <person name="Dirks B."/>
            <person name="Dubchak I."/>
            <person name="Duplessis S."/>
            <person name="Ehlting J."/>
            <person name="Ellis B."/>
            <person name="Gendler K."/>
            <person name="Goodstein D."/>
            <person name="Gribskov M."/>
            <person name="Grimwood J."/>
            <person name="Groover A."/>
            <person name="Gunter L."/>
            <person name="Hamberger B."/>
            <person name="Heinze B."/>
            <person name="Helariutta Y."/>
            <person name="Henrissat B."/>
            <person name="Holligan D."/>
            <person name="Holt R."/>
            <person name="Huang W."/>
            <person name="Islam-Faridi N."/>
            <person name="Jones S."/>
            <person name="Jones-Rhoades M."/>
            <person name="Jorgensen R."/>
            <person name="Joshi C."/>
            <person name="Kangasjarvi J."/>
            <person name="Karlsson J."/>
            <person name="Kelleher C."/>
            <person name="Kirkpatrick R."/>
            <person name="Kirst M."/>
            <person name="Kohler A."/>
            <person name="Kalluri U."/>
            <person name="Larimer F."/>
            <person name="Leebens-Mack J."/>
            <person name="Leple J.C."/>
            <person name="Locascio P."/>
            <person name="Lou Y."/>
            <person name="Lucas S."/>
            <person name="Martin F."/>
            <person name="Montanini B."/>
            <person name="Napoli C."/>
            <person name="Nelson D.R."/>
            <person name="Nelson C."/>
            <person name="Nieminen K."/>
            <person name="Nilsson O."/>
            <person name="Pereda V."/>
            <person name="Peter G."/>
            <person name="Philippe R."/>
            <person name="Pilate G."/>
            <person name="Poliakov A."/>
            <person name="Razumovskaya J."/>
            <person name="Richardson P."/>
            <person name="Rinaldi C."/>
            <person name="Ritland K."/>
            <person name="Rouze P."/>
            <person name="Ryaboy D."/>
            <person name="Schmutz J."/>
            <person name="Schrader J."/>
            <person name="Segerman B."/>
            <person name="Shin H."/>
            <person name="Siddiqui A."/>
            <person name="Sterky F."/>
            <person name="Terry A."/>
            <person name="Tsai C.J."/>
            <person name="Uberbacher E."/>
            <person name="Unneberg P."/>
            <person name="Vahala J."/>
            <person name="Wall K."/>
            <person name="Wessler S."/>
            <person name="Yang G."/>
            <person name="Yin T."/>
            <person name="Douglas C."/>
            <person name="Marra M."/>
            <person name="Sandberg G."/>
            <person name="Van de Peer Y."/>
            <person name="Rokhsar D."/>
        </authorList>
    </citation>
    <scope>NUCLEOTIDE SEQUENCE [LARGE SCALE GENOMIC DNA]</scope>
    <source>
        <strain evidence="2">cv. Nisqually</strain>
    </source>
</reference>
<organism evidence="1 2">
    <name type="scientific">Populus trichocarpa</name>
    <name type="common">Western balsam poplar</name>
    <name type="synonym">Populus balsamifera subsp. trichocarpa</name>
    <dbReference type="NCBI Taxonomy" id="3694"/>
    <lineage>
        <taxon>Eukaryota</taxon>
        <taxon>Viridiplantae</taxon>
        <taxon>Streptophyta</taxon>
        <taxon>Embryophyta</taxon>
        <taxon>Tracheophyta</taxon>
        <taxon>Spermatophyta</taxon>
        <taxon>Magnoliopsida</taxon>
        <taxon>eudicotyledons</taxon>
        <taxon>Gunneridae</taxon>
        <taxon>Pentapetalae</taxon>
        <taxon>rosids</taxon>
        <taxon>fabids</taxon>
        <taxon>Malpighiales</taxon>
        <taxon>Salicaceae</taxon>
        <taxon>Saliceae</taxon>
        <taxon>Populus</taxon>
    </lineage>
</organism>
<proteinExistence type="predicted"/>
<dbReference type="Proteomes" id="UP000006729">
    <property type="component" value="Chromosome 2"/>
</dbReference>
<evidence type="ECO:0000313" key="1">
    <source>
        <dbReference type="EMBL" id="PNT49724.1"/>
    </source>
</evidence>
<dbReference type="HOGENOM" id="CLU_1328333_0_0_1"/>